<gene>
    <name evidence="1" type="ORF">BGI27_00345</name>
    <name evidence="2" type="ORF">CGU29_00380</name>
</gene>
<dbReference type="RefSeq" id="WP_095522947.1">
    <property type="nucleotide sequence ID" value="NZ_MDUX01000001.1"/>
</dbReference>
<organism evidence="2 3">
    <name type="scientific">Candidatus Dactylopiibacterium carminicum</name>
    <dbReference type="NCBI Taxonomy" id="857335"/>
    <lineage>
        <taxon>Bacteria</taxon>
        <taxon>Pseudomonadati</taxon>
        <taxon>Pseudomonadota</taxon>
        <taxon>Betaproteobacteria</taxon>
        <taxon>Rhodocyclales</taxon>
        <taxon>Rhodocyclaceae</taxon>
        <taxon>Candidatus Dactylopiibacterium</taxon>
    </lineage>
</organism>
<evidence type="ECO:0000313" key="1">
    <source>
        <dbReference type="EMBL" id="KAF7600838.1"/>
    </source>
</evidence>
<dbReference type="EMBL" id="NMRN01000001">
    <property type="protein sequence ID" value="PAS95337.1"/>
    <property type="molecule type" value="Genomic_DNA"/>
</dbReference>
<dbReference type="OrthoDB" id="9182380at2"/>
<dbReference type="Proteomes" id="UP000623509">
    <property type="component" value="Unassembled WGS sequence"/>
</dbReference>
<protein>
    <submittedName>
        <fullName evidence="2">Uncharacterized protein</fullName>
    </submittedName>
</protein>
<comment type="caution">
    <text evidence="2">The sequence shown here is derived from an EMBL/GenBank/DDBJ whole genome shotgun (WGS) entry which is preliminary data.</text>
</comment>
<name>A0A272EYY5_9RHOO</name>
<dbReference type="Proteomes" id="UP000216107">
    <property type="component" value="Unassembled WGS sequence"/>
</dbReference>
<evidence type="ECO:0000313" key="3">
    <source>
        <dbReference type="Proteomes" id="UP000216107"/>
    </source>
</evidence>
<reference evidence="1 4" key="1">
    <citation type="submission" date="2016-08" db="EMBL/GenBank/DDBJ databases">
        <title>Candidatus Dactylopiibacterium carminicum genome sequence.</title>
        <authorList>
            <person name="Ramirez-Puebla S.T."/>
            <person name="Ormeno-Orrillo E."/>
            <person name="Vera-Ponce De Leon A."/>
            <person name="Luis L."/>
            <person name="Sanchez-Flores A."/>
            <person name="Monica R."/>
            <person name="Martinez-Romero E."/>
        </authorList>
    </citation>
    <scope>NUCLEOTIDE SEQUENCE [LARGE SCALE GENOMIC DNA]</scope>
    <source>
        <strain evidence="1">END1</strain>
    </source>
</reference>
<evidence type="ECO:0000313" key="2">
    <source>
        <dbReference type="EMBL" id="PAS95337.1"/>
    </source>
</evidence>
<keyword evidence="4" id="KW-1185">Reference proteome</keyword>
<accession>A0A272EYY5</accession>
<dbReference type="AlphaFoldDB" id="A0A272EYY5"/>
<dbReference type="EMBL" id="MDUX01000001">
    <property type="protein sequence ID" value="KAF7600838.1"/>
    <property type="molecule type" value="Genomic_DNA"/>
</dbReference>
<evidence type="ECO:0000313" key="4">
    <source>
        <dbReference type="Proteomes" id="UP000623509"/>
    </source>
</evidence>
<sequence length="259" mass="28570">MKPPREDPHIDRQLLSKADALIRRNRPDGVGLDAEELPLLTDVLDEDLPELTDAIEIDLDDAVDASSFQPVPQRLQEAFSLSLDLEEAPQPASHEASAPKEDAADVVQAVNEAMARVRDEMAAEREHAIQEVSARVRADVLQEARLQQQRAVQAALAQGREEAEINHWPALQEARKEAMQTAAMHISERLIELDAQIAQSVNAWLSREMPQLIAGELAGLAERLRVQTAAHMRATLLPEISEQVSMVLESALKDDEATG</sequence>
<proteinExistence type="predicted"/>
<reference evidence="2 3" key="2">
    <citation type="submission" date="2017-07" db="EMBL/GenBank/DDBJ databases">
        <title>Candidatus Dactylopiibacterium carminicum, a nitrogen-fixing symbiont of the cochineal insect Dactylopius coccus and Dactylopius opuntiae (Hemiptera: Coccoidea: Dactylopiidae).</title>
        <authorList>
            <person name="Vera A."/>
        </authorList>
    </citation>
    <scope>NUCLEOTIDE SEQUENCE [LARGE SCALE GENOMIC DNA]</scope>
    <source>
        <strain evidence="2 3">NFDCM</strain>
    </source>
</reference>